<keyword evidence="3" id="KW-1185">Reference proteome</keyword>
<dbReference type="OrthoDB" id="7458986at2759"/>
<accession>A0A9N8KVZ6</accession>
<organism evidence="2 3">
    <name type="scientific">Chrysodeixis includens</name>
    <name type="common">Soybean looper</name>
    <name type="synonym">Pseudoplusia includens</name>
    <dbReference type="NCBI Taxonomy" id="689277"/>
    <lineage>
        <taxon>Eukaryota</taxon>
        <taxon>Metazoa</taxon>
        <taxon>Ecdysozoa</taxon>
        <taxon>Arthropoda</taxon>
        <taxon>Hexapoda</taxon>
        <taxon>Insecta</taxon>
        <taxon>Pterygota</taxon>
        <taxon>Neoptera</taxon>
        <taxon>Endopterygota</taxon>
        <taxon>Lepidoptera</taxon>
        <taxon>Glossata</taxon>
        <taxon>Ditrysia</taxon>
        <taxon>Noctuoidea</taxon>
        <taxon>Noctuidae</taxon>
        <taxon>Plusiinae</taxon>
        <taxon>Chrysodeixis</taxon>
    </lineage>
</organism>
<evidence type="ECO:0000313" key="3">
    <source>
        <dbReference type="Proteomes" id="UP001154114"/>
    </source>
</evidence>
<gene>
    <name evidence="2" type="ORF">CINC_LOCUS12831</name>
</gene>
<feature type="region of interest" description="Disordered" evidence="1">
    <location>
        <begin position="1"/>
        <end position="29"/>
    </location>
</feature>
<protein>
    <submittedName>
        <fullName evidence="2">Uncharacterized protein</fullName>
    </submittedName>
</protein>
<dbReference type="AlphaFoldDB" id="A0A9N8KVZ6"/>
<evidence type="ECO:0000256" key="1">
    <source>
        <dbReference type="SAM" id="MobiDB-lite"/>
    </source>
</evidence>
<dbReference type="Proteomes" id="UP001154114">
    <property type="component" value="Chromosome 8"/>
</dbReference>
<proteinExistence type="predicted"/>
<dbReference type="EMBL" id="LR824011">
    <property type="protein sequence ID" value="CAD0198559.1"/>
    <property type="molecule type" value="Genomic_DNA"/>
</dbReference>
<evidence type="ECO:0000313" key="2">
    <source>
        <dbReference type="EMBL" id="CAD0198559.1"/>
    </source>
</evidence>
<sequence length="171" mass="18474">MSSDAGSPRTPPHAARRARRAGSRDGPGQDLIHCNLLLRSVNLRHVLNQGGPSTNTDRTDTLMSAARAALQRAQHEEVALLARRQHHATHTASASTSHAFENGTVTRISAAVPGDDRALSYAQSRLSHQQHACWPASLDKPITTVFIFTTVIQLVIVAMATSKLTFPVIKC</sequence>
<name>A0A9N8KVZ6_CHRIL</name>
<reference evidence="2" key="1">
    <citation type="submission" date="2021-12" db="EMBL/GenBank/DDBJ databases">
        <authorList>
            <person name="King R."/>
        </authorList>
    </citation>
    <scope>NUCLEOTIDE SEQUENCE</scope>
</reference>